<evidence type="ECO:0000313" key="3">
    <source>
        <dbReference type="Proteomes" id="UP000650511"/>
    </source>
</evidence>
<feature type="transmembrane region" description="Helical" evidence="1">
    <location>
        <begin position="123"/>
        <end position="145"/>
    </location>
</feature>
<protein>
    <submittedName>
        <fullName evidence="2">Uncharacterized protein</fullName>
    </submittedName>
</protein>
<keyword evidence="1" id="KW-0472">Membrane</keyword>
<dbReference type="EMBL" id="BMHA01000002">
    <property type="protein sequence ID" value="GGI04178.1"/>
    <property type="molecule type" value="Genomic_DNA"/>
</dbReference>
<organism evidence="2 3">
    <name type="scientific">Egicoccus halophilus</name>
    <dbReference type="NCBI Taxonomy" id="1670830"/>
    <lineage>
        <taxon>Bacteria</taxon>
        <taxon>Bacillati</taxon>
        <taxon>Actinomycetota</taxon>
        <taxon>Nitriliruptoria</taxon>
        <taxon>Egicoccales</taxon>
        <taxon>Egicoccaceae</taxon>
        <taxon>Egicoccus</taxon>
    </lineage>
</organism>
<gene>
    <name evidence="2" type="ORF">GCM10011354_07770</name>
</gene>
<feature type="transmembrane region" description="Helical" evidence="1">
    <location>
        <begin position="91"/>
        <end position="111"/>
    </location>
</feature>
<dbReference type="Proteomes" id="UP000650511">
    <property type="component" value="Unassembled WGS sequence"/>
</dbReference>
<sequence length="149" mass="15866">MNASRPHPTPDEARERLDVSSRGTLRNRRDRRIHATGTAVIGVVIASTLATQNVVGPRGDIVRNVALLVLVLGAIVWMERAATTVPRRVRLLSRVGVGLSFVLGLTVALPWLNLRAQTEPNTWAMALGAAAVIAVPALVSAVAIATGRR</sequence>
<feature type="transmembrane region" description="Helical" evidence="1">
    <location>
        <begin position="35"/>
        <end position="55"/>
    </location>
</feature>
<dbReference type="OrthoDB" id="4966757at2"/>
<keyword evidence="3" id="KW-1185">Reference proteome</keyword>
<reference evidence="2" key="2">
    <citation type="submission" date="2020-09" db="EMBL/GenBank/DDBJ databases">
        <authorList>
            <person name="Sun Q."/>
            <person name="Zhou Y."/>
        </authorList>
    </citation>
    <scope>NUCLEOTIDE SEQUENCE</scope>
    <source>
        <strain evidence="2">CGMCC 1.14988</strain>
    </source>
</reference>
<evidence type="ECO:0000313" key="2">
    <source>
        <dbReference type="EMBL" id="GGI04178.1"/>
    </source>
</evidence>
<reference evidence="2" key="1">
    <citation type="journal article" date="2014" name="Int. J. Syst. Evol. Microbiol.">
        <title>Complete genome sequence of Corynebacterium casei LMG S-19264T (=DSM 44701T), isolated from a smear-ripened cheese.</title>
        <authorList>
            <consortium name="US DOE Joint Genome Institute (JGI-PGF)"/>
            <person name="Walter F."/>
            <person name="Albersmeier A."/>
            <person name="Kalinowski J."/>
            <person name="Ruckert C."/>
        </authorList>
    </citation>
    <scope>NUCLEOTIDE SEQUENCE</scope>
    <source>
        <strain evidence="2">CGMCC 1.14988</strain>
    </source>
</reference>
<keyword evidence="1" id="KW-0812">Transmembrane</keyword>
<proteinExistence type="predicted"/>
<accession>A0A8J3ETL7</accession>
<keyword evidence="1" id="KW-1133">Transmembrane helix</keyword>
<feature type="transmembrane region" description="Helical" evidence="1">
    <location>
        <begin position="61"/>
        <end position="79"/>
    </location>
</feature>
<dbReference type="AlphaFoldDB" id="A0A8J3ETL7"/>
<dbReference type="RefSeq" id="WP_130650745.1">
    <property type="nucleotide sequence ID" value="NZ_BMHA01000002.1"/>
</dbReference>
<comment type="caution">
    <text evidence="2">The sequence shown here is derived from an EMBL/GenBank/DDBJ whole genome shotgun (WGS) entry which is preliminary data.</text>
</comment>
<evidence type="ECO:0000256" key="1">
    <source>
        <dbReference type="SAM" id="Phobius"/>
    </source>
</evidence>
<name>A0A8J3ETL7_9ACTN</name>